<dbReference type="EMBL" id="CAJOBO010007758">
    <property type="protein sequence ID" value="CAF4577147.1"/>
    <property type="molecule type" value="Genomic_DNA"/>
</dbReference>
<dbReference type="Proteomes" id="UP000663862">
    <property type="component" value="Unassembled WGS sequence"/>
</dbReference>
<protein>
    <submittedName>
        <fullName evidence="1">Uncharacterized protein</fullName>
    </submittedName>
</protein>
<name>A0A821AHK9_9BILA</name>
<dbReference type="Proteomes" id="UP000663851">
    <property type="component" value="Unassembled WGS sequence"/>
</dbReference>
<comment type="caution">
    <text evidence="1">The sequence shown here is derived from an EMBL/GenBank/DDBJ whole genome shotgun (WGS) entry which is preliminary data.</text>
</comment>
<dbReference type="EMBL" id="CAJOBQ010007106">
    <property type="protein sequence ID" value="CAF4679351.1"/>
    <property type="molecule type" value="Genomic_DNA"/>
</dbReference>
<reference evidence="1" key="1">
    <citation type="submission" date="2021-02" db="EMBL/GenBank/DDBJ databases">
        <authorList>
            <person name="Nowell W R."/>
        </authorList>
    </citation>
    <scope>NUCLEOTIDE SEQUENCE</scope>
</reference>
<proteinExistence type="predicted"/>
<dbReference type="AlphaFoldDB" id="A0A821AHK9"/>
<gene>
    <name evidence="1" type="ORF">HFQ381_LOCUS32338</name>
    <name evidence="2" type="ORF">TSG867_LOCUS32294</name>
</gene>
<feature type="non-terminal residue" evidence="1">
    <location>
        <position position="1"/>
    </location>
</feature>
<evidence type="ECO:0000313" key="3">
    <source>
        <dbReference type="Proteomes" id="UP000663851"/>
    </source>
</evidence>
<sequence>MVEKTGPSGVQISQGKLFILTLIEILIKLSCRLFGSLSPNPLFHGGENWSIWSPNFTRLFQVVSSKRIVNYGNHGWLWLEPCAVARGMHTIRVFLKTRVWYTSNESK</sequence>
<evidence type="ECO:0000313" key="1">
    <source>
        <dbReference type="EMBL" id="CAF4577147.1"/>
    </source>
</evidence>
<evidence type="ECO:0000313" key="2">
    <source>
        <dbReference type="EMBL" id="CAF4679351.1"/>
    </source>
</evidence>
<organism evidence="1 3">
    <name type="scientific">Rotaria socialis</name>
    <dbReference type="NCBI Taxonomy" id="392032"/>
    <lineage>
        <taxon>Eukaryota</taxon>
        <taxon>Metazoa</taxon>
        <taxon>Spiralia</taxon>
        <taxon>Gnathifera</taxon>
        <taxon>Rotifera</taxon>
        <taxon>Eurotatoria</taxon>
        <taxon>Bdelloidea</taxon>
        <taxon>Philodinida</taxon>
        <taxon>Philodinidae</taxon>
        <taxon>Rotaria</taxon>
    </lineage>
</organism>
<accession>A0A821AHK9</accession>